<evidence type="ECO:0000313" key="4">
    <source>
        <dbReference type="Proteomes" id="UP000680714"/>
    </source>
</evidence>
<dbReference type="Proteomes" id="UP000680714">
    <property type="component" value="Unassembled WGS sequence"/>
</dbReference>
<dbReference type="InterPro" id="IPR010982">
    <property type="entry name" value="Lambda_DNA-bd_dom_sf"/>
</dbReference>
<gene>
    <name evidence="3" type="ORF">KEC16_09985</name>
</gene>
<dbReference type="Gene3D" id="1.10.260.40">
    <property type="entry name" value="lambda repressor-like DNA-binding domains"/>
    <property type="match status" value="1"/>
</dbReference>
<protein>
    <submittedName>
        <fullName evidence="3">Helix-turn-helix domain-containing protein</fullName>
    </submittedName>
</protein>
<comment type="caution">
    <text evidence="3">The sequence shown here is derived from an EMBL/GenBank/DDBJ whole genome shotgun (WGS) entry which is preliminary data.</text>
</comment>
<dbReference type="PANTHER" id="PTHR46797">
    <property type="entry name" value="HTH-TYPE TRANSCRIPTIONAL REGULATOR"/>
    <property type="match status" value="1"/>
</dbReference>
<dbReference type="InterPro" id="IPR050807">
    <property type="entry name" value="TransReg_Diox_bact_type"/>
</dbReference>
<reference evidence="3 4" key="1">
    <citation type="submission" date="2021-04" db="EMBL/GenBank/DDBJ databases">
        <title>Magnetospirillum sulfuroxidans sp. nov., a facultative chemolithoautotrophic sulfur-oxidizing alphaproteobacterium isolated from freshwater sediment and proposals for Paramagetospirillum gen. nov., and Magnetospirillaceae fam. nov.</title>
        <authorList>
            <person name="Koziaeva V."/>
            <person name="Geelhoed J.S."/>
            <person name="Sorokin D.Y."/>
            <person name="Grouzdev D.S."/>
        </authorList>
    </citation>
    <scope>NUCLEOTIDE SEQUENCE [LARGE SCALE GENOMIC DNA]</scope>
    <source>
        <strain evidence="3 4">J10</strain>
    </source>
</reference>
<dbReference type="CDD" id="cd00093">
    <property type="entry name" value="HTH_XRE"/>
    <property type="match status" value="1"/>
</dbReference>
<dbReference type="PROSITE" id="PS50943">
    <property type="entry name" value="HTH_CROC1"/>
    <property type="match status" value="1"/>
</dbReference>
<dbReference type="SUPFAM" id="SSF47413">
    <property type="entry name" value="lambda repressor-like DNA-binding domains"/>
    <property type="match status" value="1"/>
</dbReference>
<dbReference type="InterPro" id="IPR001387">
    <property type="entry name" value="Cro/C1-type_HTH"/>
</dbReference>
<evidence type="ECO:0000313" key="3">
    <source>
        <dbReference type="EMBL" id="MBR9972045.1"/>
    </source>
</evidence>
<dbReference type="Pfam" id="PF01381">
    <property type="entry name" value="HTH_3"/>
    <property type="match status" value="1"/>
</dbReference>
<organism evidence="3 4">
    <name type="scientific">Magnetospirillum sulfuroxidans</name>
    <dbReference type="NCBI Taxonomy" id="611300"/>
    <lineage>
        <taxon>Bacteria</taxon>
        <taxon>Pseudomonadati</taxon>
        <taxon>Pseudomonadota</taxon>
        <taxon>Alphaproteobacteria</taxon>
        <taxon>Rhodospirillales</taxon>
        <taxon>Rhodospirillaceae</taxon>
        <taxon>Magnetospirillum</taxon>
    </lineage>
</organism>
<dbReference type="EMBL" id="JAGTUF010000008">
    <property type="protein sequence ID" value="MBR9972045.1"/>
    <property type="molecule type" value="Genomic_DNA"/>
</dbReference>
<dbReference type="RefSeq" id="WP_211548421.1">
    <property type="nucleotide sequence ID" value="NZ_JAGTUF010000008.1"/>
</dbReference>
<evidence type="ECO:0000259" key="2">
    <source>
        <dbReference type="PROSITE" id="PS50943"/>
    </source>
</evidence>
<accession>A0ABS5ICC9</accession>
<keyword evidence="1" id="KW-0238">DNA-binding</keyword>
<sequence>MNNDIGKRVGHRLKQLREARGLTQAQLATLSGKSVESISNFERGKVVTSLATLDQLARLLDVQLRDFFENTPVTMAPSSMSAPAQAVVNALRLLPDQDIEILAGVAAVLESQQRRKG</sequence>
<dbReference type="PANTHER" id="PTHR46797:SF1">
    <property type="entry name" value="METHYLPHOSPHONATE SYNTHASE"/>
    <property type="match status" value="1"/>
</dbReference>
<feature type="domain" description="HTH cro/C1-type" evidence="2">
    <location>
        <begin position="13"/>
        <end position="67"/>
    </location>
</feature>
<evidence type="ECO:0000256" key="1">
    <source>
        <dbReference type="ARBA" id="ARBA00023125"/>
    </source>
</evidence>
<keyword evidence="4" id="KW-1185">Reference proteome</keyword>
<proteinExistence type="predicted"/>
<dbReference type="SMART" id="SM00530">
    <property type="entry name" value="HTH_XRE"/>
    <property type="match status" value="1"/>
</dbReference>
<name>A0ABS5ICC9_9PROT</name>